<evidence type="ECO:0000256" key="5">
    <source>
        <dbReference type="PROSITE-ProRule" id="PRU01248"/>
    </source>
</evidence>
<evidence type="ECO:0000313" key="8">
    <source>
        <dbReference type="EMBL" id="PQM26046.1"/>
    </source>
</evidence>
<dbReference type="GO" id="GO:0006310">
    <property type="term" value="P:DNA recombination"/>
    <property type="evidence" value="ECO:0007669"/>
    <property type="project" value="UniProtKB-KW"/>
</dbReference>
<dbReference type="OrthoDB" id="7615137at2"/>
<dbReference type="Proteomes" id="UP000238954">
    <property type="component" value="Chromosome"/>
</dbReference>
<sequence length="407" mass="44641">MPTAKLTKRTVETLEPPAEKQVILWDSEIRGFGVRVMPSGLKTFVVQYRNSEGTKRRINLGRFGIMTIEQARDLAKVRLGSVAAGEDPALARPSGSTVNEVCDWYLKEAEAGRLLGRRRKPVASSTLALDRSRIERHVKPLIGNRSVEKLSIADLERFQADIKDGKTAKDRNGRGGITSGGAGVAGRTVGMLHTIFEQAIRWKVIEANPARGVRKISMDGKRDRRLSVDELKRFGKALNQHEAESPVAVAAIRLILLTGFRRMEALGLQWAWVDDVTGSVRFPDTKTGPQVRPIGAAALAHIQSQPKRDNCDYVFPSEYSDGHLVGLPRILQRVCIAAGIAGVTLHTLRHTFASIAGELGFSELTICVLLGHAPRGITQRYVHIDNATKLAANEVSRAIAEDYIGTH</sequence>
<feature type="domain" description="Core-binding (CB)" evidence="7">
    <location>
        <begin position="96"/>
        <end position="200"/>
    </location>
</feature>
<protein>
    <submittedName>
        <fullName evidence="8">Integrase</fullName>
    </submittedName>
</protein>
<dbReference type="CDD" id="cd00796">
    <property type="entry name" value="INT_Rci_Hp1_C"/>
    <property type="match status" value="1"/>
</dbReference>
<evidence type="ECO:0000256" key="2">
    <source>
        <dbReference type="ARBA" id="ARBA00022908"/>
    </source>
</evidence>
<keyword evidence="2" id="KW-0229">DNA integration</keyword>
<gene>
    <name evidence="8" type="ORF">CVO77_13190</name>
</gene>
<dbReference type="RefSeq" id="WP_105999427.1">
    <property type="nucleotide sequence ID" value="NZ_CM009578.1"/>
</dbReference>
<comment type="similarity">
    <text evidence="1">Belongs to the 'phage' integrase family.</text>
</comment>
<feature type="domain" description="Tyr recombinase" evidence="6">
    <location>
        <begin position="221"/>
        <end position="394"/>
    </location>
</feature>
<dbReference type="InterPro" id="IPR038488">
    <property type="entry name" value="Integrase_DNA-bd_sf"/>
</dbReference>
<dbReference type="Gene3D" id="3.30.160.390">
    <property type="entry name" value="Integrase, DNA-binding domain"/>
    <property type="match status" value="1"/>
</dbReference>
<dbReference type="Gene3D" id="1.10.150.130">
    <property type="match status" value="1"/>
</dbReference>
<dbReference type="PROSITE" id="PS51900">
    <property type="entry name" value="CB"/>
    <property type="match status" value="1"/>
</dbReference>
<comment type="caution">
    <text evidence="8">The sequence shown here is derived from an EMBL/GenBank/DDBJ whole genome shotgun (WGS) entry which is preliminary data.</text>
</comment>
<dbReference type="InterPro" id="IPR011010">
    <property type="entry name" value="DNA_brk_join_enz"/>
</dbReference>
<dbReference type="GO" id="GO:0015074">
    <property type="term" value="P:DNA integration"/>
    <property type="evidence" value="ECO:0007669"/>
    <property type="project" value="UniProtKB-KW"/>
</dbReference>
<dbReference type="InterPro" id="IPR025166">
    <property type="entry name" value="Integrase_DNA_bind_dom"/>
</dbReference>
<evidence type="ECO:0000256" key="4">
    <source>
        <dbReference type="ARBA" id="ARBA00023172"/>
    </source>
</evidence>
<proteinExistence type="inferred from homology"/>
<dbReference type="InterPro" id="IPR013762">
    <property type="entry name" value="Integrase-like_cat_sf"/>
</dbReference>
<dbReference type="InterPro" id="IPR044068">
    <property type="entry name" value="CB"/>
</dbReference>
<dbReference type="InterPro" id="IPR050808">
    <property type="entry name" value="Phage_Integrase"/>
</dbReference>
<dbReference type="AlphaFoldDB" id="A0A2S8B106"/>
<keyword evidence="4" id="KW-0233">DNA recombination</keyword>
<evidence type="ECO:0000259" key="7">
    <source>
        <dbReference type="PROSITE" id="PS51900"/>
    </source>
</evidence>
<dbReference type="Pfam" id="PF00589">
    <property type="entry name" value="Phage_integrase"/>
    <property type="match status" value="1"/>
</dbReference>
<dbReference type="Gene3D" id="1.10.443.10">
    <property type="entry name" value="Intergrase catalytic core"/>
    <property type="match status" value="1"/>
</dbReference>
<dbReference type="SUPFAM" id="SSF56349">
    <property type="entry name" value="DNA breaking-rejoining enzymes"/>
    <property type="match status" value="1"/>
</dbReference>
<dbReference type="GO" id="GO:0003677">
    <property type="term" value="F:DNA binding"/>
    <property type="evidence" value="ECO:0007669"/>
    <property type="project" value="UniProtKB-UniRule"/>
</dbReference>
<evidence type="ECO:0000256" key="3">
    <source>
        <dbReference type="ARBA" id="ARBA00023125"/>
    </source>
</evidence>
<evidence type="ECO:0000259" key="6">
    <source>
        <dbReference type="PROSITE" id="PS51898"/>
    </source>
</evidence>
<evidence type="ECO:0000313" key="9">
    <source>
        <dbReference type="Proteomes" id="UP000238954"/>
    </source>
</evidence>
<reference evidence="9" key="1">
    <citation type="submission" date="2017-11" db="EMBL/GenBank/DDBJ databases">
        <title>The complete genome sequence of Sphingopyxis pomeranensis sp. nov. strain WS5A3p.</title>
        <authorList>
            <person name="Kaminski M.A."/>
        </authorList>
    </citation>
    <scope>NUCLEOTIDE SEQUENCE [LARGE SCALE GENOMIC DNA]</scope>
    <source>
        <strain evidence="9">WS5A3p</strain>
    </source>
</reference>
<accession>A0A2S8B106</accession>
<organism evidence="8 9">
    <name type="scientific">Sphingopyxis lindanitolerans</name>
    <dbReference type="NCBI Taxonomy" id="2054227"/>
    <lineage>
        <taxon>Bacteria</taxon>
        <taxon>Pseudomonadati</taxon>
        <taxon>Pseudomonadota</taxon>
        <taxon>Alphaproteobacteria</taxon>
        <taxon>Sphingomonadales</taxon>
        <taxon>Sphingomonadaceae</taxon>
        <taxon>Sphingopyxis</taxon>
    </lineage>
</organism>
<keyword evidence="9" id="KW-1185">Reference proteome</keyword>
<dbReference type="EMBL" id="PHFW01000003">
    <property type="protein sequence ID" value="PQM26046.1"/>
    <property type="molecule type" value="Genomic_DNA"/>
</dbReference>
<dbReference type="PANTHER" id="PTHR30629:SF2">
    <property type="entry name" value="PROPHAGE INTEGRASE INTS-RELATED"/>
    <property type="match status" value="1"/>
</dbReference>
<keyword evidence="3 5" id="KW-0238">DNA-binding</keyword>
<evidence type="ECO:0000256" key="1">
    <source>
        <dbReference type="ARBA" id="ARBA00008857"/>
    </source>
</evidence>
<name>A0A2S8B106_9SPHN</name>
<dbReference type="PANTHER" id="PTHR30629">
    <property type="entry name" value="PROPHAGE INTEGRASE"/>
    <property type="match status" value="1"/>
</dbReference>
<dbReference type="Pfam" id="PF13356">
    <property type="entry name" value="Arm-DNA-bind_3"/>
    <property type="match status" value="1"/>
</dbReference>
<dbReference type="InterPro" id="IPR002104">
    <property type="entry name" value="Integrase_catalytic"/>
</dbReference>
<dbReference type="InterPro" id="IPR010998">
    <property type="entry name" value="Integrase_recombinase_N"/>
</dbReference>
<dbReference type="PROSITE" id="PS51898">
    <property type="entry name" value="TYR_RECOMBINASE"/>
    <property type="match status" value="1"/>
</dbReference>